<keyword evidence="3 6" id="KW-0812">Transmembrane</keyword>
<reference evidence="8 9" key="1">
    <citation type="submission" date="2017-06" db="EMBL/GenBank/DDBJ databases">
        <title>the draft geome sequence of Illustriluteabacillus marina B3227.</title>
        <authorList>
            <person name="He R.-H."/>
            <person name="Du Z.-J."/>
        </authorList>
    </citation>
    <scope>NUCLEOTIDE SEQUENCE [LARGE SCALE GENOMIC DNA]</scope>
    <source>
        <strain evidence="8 9">B3227</strain>
    </source>
</reference>
<evidence type="ECO:0000256" key="2">
    <source>
        <dbReference type="ARBA" id="ARBA00022475"/>
    </source>
</evidence>
<evidence type="ECO:0000313" key="8">
    <source>
        <dbReference type="EMBL" id="PKR77264.1"/>
    </source>
</evidence>
<evidence type="ECO:0000256" key="6">
    <source>
        <dbReference type="SAM" id="Phobius"/>
    </source>
</evidence>
<evidence type="ECO:0000256" key="3">
    <source>
        <dbReference type="ARBA" id="ARBA00022692"/>
    </source>
</evidence>
<dbReference type="InterPro" id="IPR018076">
    <property type="entry name" value="T2SS_GspF_dom"/>
</dbReference>
<dbReference type="AlphaFoldDB" id="A0A2I0QSH9"/>
<evidence type="ECO:0000256" key="5">
    <source>
        <dbReference type="ARBA" id="ARBA00023136"/>
    </source>
</evidence>
<protein>
    <submittedName>
        <fullName evidence="8">Type II secretion system protein</fullName>
    </submittedName>
</protein>
<keyword evidence="4 6" id="KW-1133">Transmembrane helix</keyword>
<dbReference type="Gene3D" id="1.20.81.30">
    <property type="entry name" value="Type II secretion system (T2SS), domain F"/>
    <property type="match status" value="1"/>
</dbReference>
<evidence type="ECO:0000313" key="9">
    <source>
        <dbReference type="Proteomes" id="UP000243524"/>
    </source>
</evidence>
<gene>
    <name evidence="8" type="ORF">CEY16_11035</name>
</gene>
<sequence>MSGLVLLLVFVTSILFFLAVFNALFFKNKQMKKRVQQYIFEEEHTPESKEKMKPVVEFRLAKERIRKNLRKKDKASKIEMKLHQAGMPISPEEFIMFQWISIALTAGILYLFVEQWPVLIIGAIIGFIIPKVVVAHRRKKRIDKFNDHLSEMISSIVSALRAGFSFAQALQNVEREAPSPVREEVQQLLKEMQYGSSLEESLNRMKDRVPSEDLDLMIQAIVIQRQVGGNLAIVLEKIVHTIRERVKIQGQIKTLTAQGRMSGVVVGALPAVLAGLLFLVNPEYMMVLFTTPIGIALLIFAGISSIIGFIFIQKITTIEV</sequence>
<evidence type="ECO:0000256" key="4">
    <source>
        <dbReference type="ARBA" id="ARBA00022989"/>
    </source>
</evidence>
<keyword evidence="5 6" id="KW-0472">Membrane</keyword>
<dbReference type="Proteomes" id="UP000243524">
    <property type="component" value="Unassembled WGS sequence"/>
</dbReference>
<dbReference type="OrthoDB" id="9803381at2"/>
<feature type="transmembrane region" description="Helical" evidence="6">
    <location>
        <begin position="6"/>
        <end position="26"/>
    </location>
</feature>
<accession>A0A2I0QSH9</accession>
<feature type="transmembrane region" description="Helical" evidence="6">
    <location>
        <begin position="118"/>
        <end position="135"/>
    </location>
</feature>
<dbReference type="Pfam" id="PF00482">
    <property type="entry name" value="T2SSF"/>
    <property type="match status" value="1"/>
</dbReference>
<proteinExistence type="predicted"/>
<comment type="subcellular location">
    <subcellularLocation>
        <location evidence="1">Cell membrane</location>
        <topology evidence="1">Multi-pass membrane protein</topology>
    </subcellularLocation>
</comment>
<dbReference type="GO" id="GO:0005886">
    <property type="term" value="C:plasma membrane"/>
    <property type="evidence" value="ECO:0007669"/>
    <property type="project" value="UniProtKB-SubCell"/>
</dbReference>
<keyword evidence="2" id="KW-1003">Cell membrane</keyword>
<name>A0A2I0QSH9_9BACI</name>
<feature type="transmembrane region" description="Helical" evidence="6">
    <location>
        <begin position="94"/>
        <end position="112"/>
    </location>
</feature>
<evidence type="ECO:0000259" key="7">
    <source>
        <dbReference type="Pfam" id="PF00482"/>
    </source>
</evidence>
<dbReference type="EMBL" id="PJNH01000003">
    <property type="protein sequence ID" value="PKR77264.1"/>
    <property type="molecule type" value="Genomic_DNA"/>
</dbReference>
<comment type="caution">
    <text evidence="8">The sequence shown here is derived from an EMBL/GenBank/DDBJ whole genome shotgun (WGS) entry which is preliminary data.</text>
</comment>
<dbReference type="RefSeq" id="WP_101332092.1">
    <property type="nucleotide sequence ID" value="NZ_PJNH01000003.1"/>
</dbReference>
<feature type="domain" description="Type II secretion system protein GspF" evidence="7">
    <location>
        <begin position="154"/>
        <end position="277"/>
    </location>
</feature>
<organism evidence="8 9">
    <name type="scientific">Halalkalibacillus sediminis</name>
    <dbReference type="NCBI Taxonomy" id="2018042"/>
    <lineage>
        <taxon>Bacteria</taxon>
        <taxon>Bacillati</taxon>
        <taxon>Bacillota</taxon>
        <taxon>Bacilli</taxon>
        <taxon>Bacillales</taxon>
        <taxon>Bacillaceae</taxon>
        <taxon>Halalkalibacillus</taxon>
    </lineage>
</organism>
<keyword evidence="9" id="KW-1185">Reference proteome</keyword>
<evidence type="ECO:0000256" key="1">
    <source>
        <dbReference type="ARBA" id="ARBA00004651"/>
    </source>
</evidence>
<feature type="transmembrane region" description="Helical" evidence="6">
    <location>
        <begin position="261"/>
        <end position="280"/>
    </location>
</feature>
<dbReference type="PANTHER" id="PTHR35007">
    <property type="entry name" value="INTEGRAL MEMBRANE PROTEIN-RELATED"/>
    <property type="match status" value="1"/>
</dbReference>
<dbReference type="PANTHER" id="PTHR35007:SF1">
    <property type="entry name" value="PILUS ASSEMBLY PROTEIN"/>
    <property type="match status" value="1"/>
</dbReference>
<feature type="transmembrane region" description="Helical" evidence="6">
    <location>
        <begin position="286"/>
        <end position="312"/>
    </location>
</feature>
<dbReference type="InterPro" id="IPR042094">
    <property type="entry name" value="T2SS_GspF_sf"/>
</dbReference>